<organism evidence="3">
    <name type="scientific">Rhizophora mucronata</name>
    <name type="common">Asiatic mangrove</name>
    <dbReference type="NCBI Taxonomy" id="61149"/>
    <lineage>
        <taxon>Eukaryota</taxon>
        <taxon>Viridiplantae</taxon>
        <taxon>Streptophyta</taxon>
        <taxon>Embryophyta</taxon>
        <taxon>Tracheophyta</taxon>
        <taxon>Spermatophyta</taxon>
        <taxon>Magnoliopsida</taxon>
        <taxon>eudicotyledons</taxon>
        <taxon>Gunneridae</taxon>
        <taxon>Pentapetalae</taxon>
        <taxon>rosids</taxon>
        <taxon>fabids</taxon>
        <taxon>Malpighiales</taxon>
        <taxon>Rhizophoraceae</taxon>
        <taxon>Rhizophora</taxon>
    </lineage>
</organism>
<dbReference type="Pfam" id="PF01535">
    <property type="entry name" value="PPR"/>
    <property type="match status" value="4"/>
</dbReference>
<evidence type="ECO:0000256" key="2">
    <source>
        <dbReference type="ARBA" id="ARBA00022737"/>
    </source>
</evidence>
<reference evidence="3" key="1">
    <citation type="submission" date="2018-02" db="EMBL/GenBank/DDBJ databases">
        <title>Rhizophora mucronata_Transcriptome.</title>
        <authorList>
            <person name="Meera S.P."/>
            <person name="Sreeshan A."/>
            <person name="Augustine A."/>
        </authorList>
    </citation>
    <scope>NUCLEOTIDE SEQUENCE</scope>
    <source>
        <tissue evidence="3">Leaf</tissue>
    </source>
</reference>
<dbReference type="EMBL" id="GGEC01074030">
    <property type="protein sequence ID" value="MBX54514.1"/>
    <property type="molecule type" value="Transcribed_RNA"/>
</dbReference>
<proteinExistence type="inferred from homology"/>
<dbReference type="GO" id="GO:0005739">
    <property type="term" value="C:mitochondrion"/>
    <property type="evidence" value="ECO:0007669"/>
    <property type="project" value="TreeGrafter"/>
</dbReference>
<dbReference type="SUPFAM" id="SSF48452">
    <property type="entry name" value="TPR-like"/>
    <property type="match status" value="1"/>
</dbReference>
<dbReference type="PANTHER" id="PTHR45717">
    <property type="entry name" value="OS12G0527900 PROTEIN"/>
    <property type="match status" value="1"/>
</dbReference>
<dbReference type="InterPro" id="IPR002885">
    <property type="entry name" value="PPR_rpt"/>
</dbReference>
<dbReference type="InterPro" id="IPR011990">
    <property type="entry name" value="TPR-like_helical_dom_sf"/>
</dbReference>
<name>A0A2P2PIB0_RHIMU</name>
<keyword evidence="2" id="KW-0677">Repeat</keyword>
<dbReference type="AlphaFoldDB" id="A0A2P2PIB0"/>
<evidence type="ECO:0000256" key="1">
    <source>
        <dbReference type="ARBA" id="ARBA00007626"/>
    </source>
</evidence>
<evidence type="ECO:0000313" key="3">
    <source>
        <dbReference type="EMBL" id="MBX54514.1"/>
    </source>
</evidence>
<dbReference type="Gene3D" id="1.25.40.10">
    <property type="entry name" value="Tetratricopeptide repeat domain"/>
    <property type="match status" value="2"/>
</dbReference>
<protein>
    <submittedName>
        <fullName evidence="3">Uncharacterized protein MANES_04G156100</fullName>
    </submittedName>
</protein>
<comment type="similarity">
    <text evidence="1">Belongs to the PPR family. P subfamily.</text>
</comment>
<sequence>MESELPITVDALNQMIMLYKRFDKKKIANILVMMETKNIKPSLLTYKLLIDVKGQSNDILRMEQLIEKMKTDAVEPDIHLLALIAKHYLSMGSIGKAETFIKEMEERKWEDISDARRTLLLFYASLGKVDGVYKIWKDCESDLKMKDCIAAIEAWGKLGKVEEAESVFELMHHKWKNLRSKHYSLLLNIFIKNKLVTKGKDLVKRMSDNGLHVGHLTWDSVVRLYIEAGDVEKADSILQKLAQTKQMKPSFKICTAVMDMYARRGDIHNTEKLFHRLRELGYTGHILPFKILNQAYINAKTPAYGLLERMKADNVYPDEVILRRLTLQDPFRKTAASELLD</sequence>
<accession>A0A2P2PIB0</accession>
<dbReference type="GO" id="GO:0003729">
    <property type="term" value="F:mRNA binding"/>
    <property type="evidence" value="ECO:0007669"/>
    <property type="project" value="UniProtKB-ARBA"/>
</dbReference>
<dbReference type="PANTHER" id="PTHR45717:SF38">
    <property type="entry name" value="PENTACOTRIPEPTIDE-REPEAT REGION OF PRORP DOMAIN-CONTAINING PROTEIN"/>
    <property type="match status" value="1"/>
</dbReference>
<dbReference type="Pfam" id="PF13812">
    <property type="entry name" value="PPR_3"/>
    <property type="match status" value="1"/>
</dbReference>